<dbReference type="AlphaFoldDB" id="A0AAN9G1M9"/>
<name>A0AAN9G1M9_9CAEN</name>
<reference evidence="2 3" key="1">
    <citation type="submission" date="2024-02" db="EMBL/GenBank/DDBJ databases">
        <title>Chromosome-scale genome assembly of the rough periwinkle Littorina saxatilis.</title>
        <authorList>
            <person name="De Jode A."/>
            <person name="Faria R."/>
            <person name="Formenti G."/>
            <person name="Sims Y."/>
            <person name="Smith T.P."/>
            <person name="Tracey A."/>
            <person name="Wood J.M.D."/>
            <person name="Zagrodzka Z.B."/>
            <person name="Johannesson K."/>
            <person name="Butlin R.K."/>
            <person name="Leder E.H."/>
        </authorList>
    </citation>
    <scope>NUCLEOTIDE SEQUENCE [LARGE SCALE GENOMIC DNA]</scope>
    <source>
        <strain evidence="2">Snail1</strain>
        <tissue evidence="2">Muscle</tissue>
    </source>
</reference>
<accession>A0AAN9G1M9</accession>
<gene>
    <name evidence="2" type="ORF">V1264_009567</name>
</gene>
<keyword evidence="3" id="KW-1185">Reference proteome</keyword>
<dbReference type="InterPro" id="IPR036397">
    <property type="entry name" value="RNaseH_sf"/>
</dbReference>
<evidence type="ECO:0000313" key="3">
    <source>
        <dbReference type="Proteomes" id="UP001374579"/>
    </source>
</evidence>
<feature type="domain" description="Tc1-like transposase DDE" evidence="1">
    <location>
        <begin position="4"/>
        <end position="99"/>
    </location>
</feature>
<dbReference type="Proteomes" id="UP001374579">
    <property type="component" value="Unassembled WGS sequence"/>
</dbReference>
<dbReference type="Pfam" id="PF13358">
    <property type="entry name" value="DDE_3"/>
    <property type="match status" value="1"/>
</dbReference>
<dbReference type="EMBL" id="JBAMIC010000022">
    <property type="protein sequence ID" value="KAK7091951.1"/>
    <property type="molecule type" value="Genomic_DNA"/>
</dbReference>
<comment type="caution">
    <text evidence="2">The sequence shown here is derived from an EMBL/GenBank/DDBJ whole genome shotgun (WGS) entry which is preliminary data.</text>
</comment>
<dbReference type="InterPro" id="IPR038717">
    <property type="entry name" value="Tc1-like_DDE_dom"/>
</dbReference>
<proteinExistence type="predicted"/>
<dbReference type="Gene3D" id="3.30.420.10">
    <property type="entry name" value="Ribonuclease H-like superfamily/Ribonuclease H"/>
    <property type="match status" value="1"/>
</dbReference>
<organism evidence="2 3">
    <name type="scientific">Littorina saxatilis</name>
    <dbReference type="NCBI Taxonomy" id="31220"/>
    <lineage>
        <taxon>Eukaryota</taxon>
        <taxon>Metazoa</taxon>
        <taxon>Spiralia</taxon>
        <taxon>Lophotrochozoa</taxon>
        <taxon>Mollusca</taxon>
        <taxon>Gastropoda</taxon>
        <taxon>Caenogastropoda</taxon>
        <taxon>Littorinimorpha</taxon>
        <taxon>Littorinoidea</taxon>
        <taxon>Littorinidae</taxon>
        <taxon>Littorina</taxon>
    </lineage>
</organism>
<protein>
    <recommendedName>
        <fullName evidence="1">Tc1-like transposase DDE domain-containing protein</fullName>
    </recommendedName>
</protein>
<evidence type="ECO:0000259" key="1">
    <source>
        <dbReference type="Pfam" id="PF13358"/>
    </source>
</evidence>
<sequence>MVLGAFSFRHRTHLYHIVGNLTGQRYRDEIVAPLVLHALHQIGVQAVFQDDNATPRRARLVNHFIQQAGVTRINWPACSPDSNPIEHLWDELDRRVRNNPQEPAATASVPANRMAGHDSSGLLQEAGKLDAEQDCRRHRKTRPTHPLLNCSKLANVVFDPHVVSELVDT</sequence>
<evidence type="ECO:0000313" key="2">
    <source>
        <dbReference type="EMBL" id="KAK7091951.1"/>
    </source>
</evidence>
<dbReference type="GO" id="GO:0003676">
    <property type="term" value="F:nucleic acid binding"/>
    <property type="evidence" value="ECO:0007669"/>
    <property type="project" value="InterPro"/>
</dbReference>